<dbReference type="SMART" id="SM00487">
    <property type="entry name" value="DEXDc"/>
    <property type="match status" value="1"/>
</dbReference>
<dbReference type="InterPro" id="IPR011545">
    <property type="entry name" value="DEAD/DEAH_box_helicase_dom"/>
</dbReference>
<keyword evidence="11" id="KW-0347">Helicase</keyword>
<evidence type="ECO:0000256" key="1">
    <source>
        <dbReference type="ARBA" id="ARBA00001966"/>
    </source>
</evidence>
<dbReference type="SUPFAM" id="SSF52540">
    <property type="entry name" value="P-loop containing nucleoside triphosphate hydrolases"/>
    <property type="match status" value="1"/>
</dbReference>
<dbReference type="PROSITE" id="PS51193">
    <property type="entry name" value="HELICASE_ATP_BIND_2"/>
    <property type="match status" value="1"/>
</dbReference>
<dbReference type="InterPro" id="IPR036397">
    <property type="entry name" value="RNaseH_sf"/>
</dbReference>
<proteinExistence type="inferred from homology"/>
<organism evidence="11">
    <name type="scientific">Clostridioides difficile</name>
    <name type="common">Peptoclostridium difficile</name>
    <dbReference type="NCBI Taxonomy" id="1496"/>
    <lineage>
        <taxon>Bacteria</taxon>
        <taxon>Bacillati</taxon>
        <taxon>Bacillota</taxon>
        <taxon>Clostridia</taxon>
        <taxon>Peptostreptococcales</taxon>
        <taxon>Peptostreptococcaceae</taxon>
        <taxon>Clostridioides</taxon>
    </lineage>
</organism>
<dbReference type="InterPro" id="IPR013520">
    <property type="entry name" value="Ribonucl_H"/>
</dbReference>
<dbReference type="Pfam" id="PF13307">
    <property type="entry name" value="Helicase_C_2"/>
    <property type="match status" value="1"/>
</dbReference>
<dbReference type="InterPro" id="IPR006555">
    <property type="entry name" value="ATP-dep_Helicase_C"/>
</dbReference>
<dbReference type="GO" id="GO:0003676">
    <property type="term" value="F:nucleic acid binding"/>
    <property type="evidence" value="ECO:0007669"/>
    <property type="project" value="InterPro"/>
</dbReference>
<dbReference type="SUPFAM" id="SSF53098">
    <property type="entry name" value="Ribonuclease H-like"/>
    <property type="match status" value="1"/>
</dbReference>
<dbReference type="EMBL" id="LK932394">
    <property type="protein sequence ID" value="CDS86404.1"/>
    <property type="molecule type" value="Genomic_DNA"/>
</dbReference>
<dbReference type="SMART" id="SM00491">
    <property type="entry name" value="HELICc2"/>
    <property type="match status" value="1"/>
</dbReference>
<evidence type="ECO:0000256" key="7">
    <source>
        <dbReference type="ARBA" id="ARBA00048954"/>
    </source>
</evidence>
<dbReference type="Gene3D" id="3.40.50.300">
    <property type="entry name" value="P-loop containing nucleotide triphosphate hydrolases"/>
    <property type="match status" value="2"/>
</dbReference>
<keyword evidence="3" id="KW-0378">Hydrolase</keyword>
<evidence type="ECO:0000259" key="9">
    <source>
        <dbReference type="PROSITE" id="PS51193"/>
    </source>
</evidence>
<dbReference type="InterPro" id="IPR027417">
    <property type="entry name" value="P-loop_NTPase"/>
</dbReference>
<name>A0A069ABY8_CLODI</name>
<dbReference type="RefSeq" id="WP_021366458.1">
    <property type="nucleotide sequence ID" value="NZ_BBYC01000111.1"/>
</dbReference>
<protein>
    <recommendedName>
        <fullName evidence="6">DNA 5'-3' helicase</fullName>
        <ecNumber evidence="6">5.6.2.3</ecNumber>
    </recommendedName>
</protein>
<dbReference type="Gene3D" id="3.30.420.10">
    <property type="entry name" value="Ribonuclease H-like superfamily/Ribonuclease H"/>
    <property type="match status" value="1"/>
</dbReference>
<evidence type="ECO:0000256" key="2">
    <source>
        <dbReference type="ARBA" id="ARBA00022741"/>
    </source>
</evidence>
<evidence type="ECO:0000313" key="11">
    <source>
        <dbReference type="EMBL" id="CDS86858.1"/>
    </source>
</evidence>
<comment type="catalytic activity">
    <reaction evidence="7">
        <text>ATP + H2O = ADP + phosphate + H(+)</text>
        <dbReference type="Rhea" id="RHEA:13065"/>
        <dbReference type="ChEBI" id="CHEBI:15377"/>
        <dbReference type="ChEBI" id="CHEBI:15378"/>
        <dbReference type="ChEBI" id="CHEBI:30616"/>
        <dbReference type="ChEBI" id="CHEBI:43474"/>
        <dbReference type="ChEBI" id="CHEBI:456216"/>
        <dbReference type="EC" id="5.6.2.3"/>
    </reaction>
</comment>
<sequence length="1039" mass="122008">MDNIISVLNDVVFLDIEVSGLDCLNSEILEVGAVKVKDWKIYTYESLIKNKFEVPIEVFSVCKNLDKNDLEIANEIELVEDRLVNFVEDSFIICHDLSLKKKFLEYHMPKLKNKFIDLIELAVILEPYHKDYSLEYLKNTLTNCNSKVENRALSDAIDIINIVNCLLVKFNNYEKTTLEPLSFKINSYLKKFNLPTWEWSKFLEEANYDLSNNINIKKEYNIFDSKEEKKKERETLKILNEEEKNYEELLKYKTIWENKEGFTYEYRPGQYELTKTIRELFRNSEDEEKIACIEAPTGIGKSVGYLLPAILEARINKKRLLISTDTKELQIQLINKDIPNVLDSLGLNGKVSYGYIKGKNNYICIDRLEAYIDDYESQNPTKGEILSLIFLKRLVEGGKYGDIEEINYLVFDNFKEISTHLRNVSCDPNMCRPKKCKKDCLYKNRIEELKEEHITVVNHSLLAKWPYKDEKPLENIIVDEAHNLTEKGYDFFSSIINSKSLRYLLQEIYPYEFIQNSSFIYKKYSRNMRKIKAFDKFYNVLKIGREDKQKIARSINLIIEEIDSILNFGNCNEYNNVSNYNLRWELNLQIDEIVGKLKKDGIDTEISYRAYSEKIKLSCEKIIKNLVSIIIIIYRNIDDDSIDKEADIYKFGKAKTRDLEDIKIIFEIFLEYDEKDDYARIVEIDKNYNVFEFRVVPLKIADLFEENILSQLEKGIFLSATLSLSESMSYFKNTLGIDRVKNVEKIIEPIFDYKNRVSVVGFSDICEYRNSEFPNEMSKIISNISKITEGHTLALFNSKDRQEKTYEILKKYLHSFNLEIYADKKGIRHLNDLNRKCVVLGSKGCFEGVDIPGDGLVCVTLDKLPNLNPKDPLYFTIMKKYGIDYYTINYPQMTIKVKQAMGRILRSKYDYGCFVIFDVGTNISVLKRLEKDLHDCKISKVNSNEFYTYIRRHLNKSRSLILKSVIFDTIKALNVDAKMDNNDVDKDIIKKDINENIRQRAVKGEVYHIDIIKKDMKVKYFDRNYLINLDIFMREEDKN</sequence>
<reference evidence="11" key="1">
    <citation type="submission" date="2014-07" db="EMBL/GenBank/DDBJ databases">
        <authorList>
            <person name="Monot Marc"/>
        </authorList>
    </citation>
    <scope>NUCLEOTIDE SEQUENCE</scope>
    <source>
        <strain evidence="10">7032994</strain>
    </source>
</reference>
<dbReference type="EC" id="5.6.2.3" evidence="6"/>
<dbReference type="CDD" id="cd06127">
    <property type="entry name" value="DEDDh"/>
    <property type="match status" value="1"/>
</dbReference>
<evidence type="ECO:0000256" key="5">
    <source>
        <dbReference type="ARBA" id="ARBA00038058"/>
    </source>
</evidence>
<evidence type="ECO:0000256" key="8">
    <source>
        <dbReference type="SAM" id="Coils"/>
    </source>
</evidence>
<dbReference type="GO" id="GO:0016818">
    <property type="term" value="F:hydrolase activity, acting on acid anhydrides, in phosphorus-containing anhydrides"/>
    <property type="evidence" value="ECO:0007669"/>
    <property type="project" value="InterPro"/>
</dbReference>
<dbReference type="InterPro" id="IPR014001">
    <property type="entry name" value="Helicase_ATP-bd"/>
</dbReference>
<dbReference type="SMART" id="SM00479">
    <property type="entry name" value="EXOIII"/>
    <property type="match status" value="1"/>
</dbReference>
<dbReference type="GO" id="GO:0005524">
    <property type="term" value="F:ATP binding"/>
    <property type="evidence" value="ECO:0007669"/>
    <property type="project" value="UniProtKB-KW"/>
</dbReference>
<dbReference type="PANTHER" id="PTHR11472">
    <property type="entry name" value="DNA REPAIR DEAD HELICASE RAD3/XP-D SUBFAMILY MEMBER"/>
    <property type="match status" value="1"/>
</dbReference>
<evidence type="ECO:0000256" key="4">
    <source>
        <dbReference type="ARBA" id="ARBA00022840"/>
    </source>
</evidence>
<accession>A0A069ABY8</accession>
<dbReference type="InterPro" id="IPR012337">
    <property type="entry name" value="RNaseH-like_sf"/>
</dbReference>
<comment type="similarity">
    <text evidence="5">Belongs to the helicase family. DinG subfamily.</text>
</comment>
<keyword evidence="8" id="KW-0175">Coiled coil</keyword>
<dbReference type="Pfam" id="PF00270">
    <property type="entry name" value="DEAD"/>
    <property type="match status" value="1"/>
</dbReference>
<dbReference type="InterPro" id="IPR045028">
    <property type="entry name" value="DinG/Rad3-like"/>
</dbReference>
<keyword evidence="4" id="KW-0067">ATP-binding</keyword>
<evidence type="ECO:0000313" key="10">
    <source>
        <dbReference type="EMBL" id="CDS86404.1"/>
    </source>
</evidence>
<dbReference type="GO" id="GO:0006139">
    <property type="term" value="P:nucleobase-containing compound metabolic process"/>
    <property type="evidence" value="ECO:0007669"/>
    <property type="project" value="InterPro"/>
</dbReference>
<feature type="domain" description="Helicase ATP-binding" evidence="9">
    <location>
        <begin position="256"/>
        <end position="525"/>
    </location>
</feature>
<dbReference type="GO" id="GO:0004527">
    <property type="term" value="F:exonuclease activity"/>
    <property type="evidence" value="ECO:0007669"/>
    <property type="project" value="UniProtKB-ARBA"/>
</dbReference>
<dbReference type="EMBL" id="LK932511">
    <property type="protein sequence ID" value="CDS86858.1"/>
    <property type="molecule type" value="Genomic_DNA"/>
</dbReference>
<evidence type="ECO:0000256" key="6">
    <source>
        <dbReference type="ARBA" id="ARBA00044969"/>
    </source>
</evidence>
<dbReference type="AlphaFoldDB" id="A0A069ABY8"/>
<evidence type="ECO:0000256" key="3">
    <source>
        <dbReference type="ARBA" id="ARBA00022801"/>
    </source>
</evidence>
<keyword evidence="2" id="KW-0547">Nucleotide-binding</keyword>
<dbReference type="PANTHER" id="PTHR11472:SF34">
    <property type="entry name" value="REGULATOR OF TELOMERE ELONGATION HELICASE 1"/>
    <property type="match status" value="1"/>
</dbReference>
<dbReference type="GO" id="GO:0043139">
    <property type="term" value="F:5'-3' DNA helicase activity"/>
    <property type="evidence" value="ECO:0007669"/>
    <property type="project" value="UniProtKB-EC"/>
</dbReference>
<feature type="coiled-coil region" evidence="8">
    <location>
        <begin position="222"/>
        <end position="259"/>
    </location>
</feature>
<gene>
    <name evidence="11" type="ORF">BN1096_580007</name>
    <name evidence="10" type="ORF">BN1097_560006</name>
</gene>
<dbReference type="InterPro" id="IPR014013">
    <property type="entry name" value="Helic_SF1/SF2_ATP-bd_DinG/Rad3"/>
</dbReference>
<comment type="cofactor">
    <cofactor evidence="1">
        <name>[4Fe-4S] cluster</name>
        <dbReference type="ChEBI" id="CHEBI:49883"/>
    </cofactor>
</comment>